<dbReference type="SUPFAM" id="SSF52833">
    <property type="entry name" value="Thioredoxin-like"/>
    <property type="match status" value="1"/>
</dbReference>
<evidence type="ECO:0000256" key="5">
    <source>
        <dbReference type="ARBA" id="ARBA00023284"/>
    </source>
</evidence>
<evidence type="ECO:0000256" key="4">
    <source>
        <dbReference type="ARBA" id="ARBA00023157"/>
    </source>
</evidence>
<evidence type="ECO:0000259" key="7">
    <source>
        <dbReference type="PROSITE" id="PS51352"/>
    </source>
</evidence>
<keyword evidence="2" id="KW-0201">Cytochrome c-type biogenesis</keyword>
<dbReference type="InterPro" id="IPR017937">
    <property type="entry name" value="Thioredoxin_CS"/>
</dbReference>
<feature type="domain" description="Thioredoxin" evidence="7">
    <location>
        <begin position="37"/>
        <end position="175"/>
    </location>
</feature>
<dbReference type="PANTHER" id="PTHR42852:SF6">
    <property type="entry name" value="THIOL:DISULFIDE INTERCHANGE PROTEIN DSBE"/>
    <property type="match status" value="1"/>
</dbReference>
<dbReference type="PANTHER" id="PTHR42852">
    <property type="entry name" value="THIOL:DISULFIDE INTERCHANGE PROTEIN DSBE"/>
    <property type="match status" value="1"/>
</dbReference>
<evidence type="ECO:0000256" key="2">
    <source>
        <dbReference type="ARBA" id="ARBA00022748"/>
    </source>
</evidence>
<name>A0AB39BNI0_9BACI</name>
<dbReference type="Gene3D" id="3.40.30.10">
    <property type="entry name" value="Glutaredoxin"/>
    <property type="match status" value="1"/>
</dbReference>
<dbReference type="InterPro" id="IPR000866">
    <property type="entry name" value="AhpC/TSA"/>
</dbReference>
<dbReference type="GO" id="GO:0017004">
    <property type="term" value="P:cytochrome complex assembly"/>
    <property type="evidence" value="ECO:0007669"/>
    <property type="project" value="UniProtKB-KW"/>
</dbReference>
<evidence type="ECO:0000256" key="6">
    <source>
        <dbReference type="SAM" id="Phobius"/>
    </source>
</evidence>
<gene>
    <name evidence="8" type="primary">resA</name>
    <name evidence="8" type="ORF">AB3N04_00620</name>
</gene>
<dbReference type="InterPro" id="IPR050553">
    <property type="entry name" value="Thioredoxin_ResA/DsbE_sf"/>
</dbReference>
<evidence type="ECO:0000256" key="3">
    <source>
        <dbReference type="ARBA" id="ARBA00022968"/>
    </source>
</evidence>
<feature type="transmembrane region" description="Helical" evidence="6">
    <location>
        <begin position="7"/>
        <end position="26"/>
    </location>
</feature>
<keyword evidence="3" id="KW-0735">Signal-anchor</keyword>
<accession>A0AB39BNI0</accession>
<dbReference type="AlphaFoldDB" id="A0AB39BNI0"/>
<geneLocation type="plasmid" evidence="8">
    <name>unnamed</name>
</geneLocation>
<keyword evidence="5" id="KW-0676">Redox-active center</keyword>
<dbReference type="CDD" id="cd02966">
    <property type="entry name" value="TlpA_like_family"/>
    <property type="match status" value="1"/>
</dbReference>
<comment type="subcellular location">
    <subcellularLocation>
        <location evidence="1">Cell envelope</location>
    </subcellularLocation>
</comment>
<dbReference type="GO" id="GO:0030313">
    <property type="term" value="C:cell envelope"/>
    <property type="evidence" value="ECO:0007669"/>
    <property type="project" value="UniProtKB-SubCell"/>
</dbReference>
<keyword evidence="6" id="KW-0812">Transmembrane</keyword>
<proteinExistence type="predicted"/>
<protein>
    <submittedName>
        <fullName evidence="8">Thiol-disulfide oxidoreductase ResA</fullName>
    </submittedName>
</protein>
<keyword evidence="4" id="KW-1015">Disulfide bond</keyword>
<dbReference type="NCBIfam" id="NF002854">
    <property type="entry name" value="PRK03147.1"/>
    <property type="match status" value="1"/>
</dbReference>
<keyword evidence="6" id="KW-1133">Transmembrane helix</keyword>
<dbReference type="InterPro" id="IPR036249">
    <property type="entry name" value="Thioredoxin-like_sf"/>
</dbReference>
<dbReference type="PROSITE" id="PS00194">
    <property type="entry name" value="THIOREDOXIN_1"/>
    <property type="match status" value="1"/>
</dbReference>
<reference evidence="8" key="1">
    <citation type="submission" date="2024-07" db="EMBL/GenBank/DDBJ databases">
        <title>Identification and characteristics of an arsenic-resistant bacterial isolate, which belongs to a novel species.</title>
        <authorList>
            <person name="Juszczyk A."/>
            <person name="Kowalczyk A."/>
            <person name="Was K."/>
            <person name="Kosowicz W."/>
            <person name="Budzyn A."/>
            <person name="Latowski D."/>
        </authorList>
    </citation>
    <scope>NUCLEOTIDE SEQUENCE</scope>
    <source>
        <strain evidence="8">As8PL</strain>
        <plasmid evidence="8">unnamed</plasmid>
    </source>
</reference>
<dbReference type="GO" id="GO:0016491">
    <property type="term" value="F:oxidoreductase activity"/>
    <property type="evidence" value="ECO:0007669"/>
    <property type="project" value="InterPro"/>
</dbReference>
<dbReference type="Pfam" id="PF00578">
    <property type="entry name" value="AhpC-TSA"/>
    <property type="match status" value="1"/>
</dbReference>
<dbReference type="EMBL" id="CP162550">
    <property type="protein sequence ID" value="XDI35252.1"/>
    <property type="molecule type" value="Genomic_DNA"/>
</dbReference>
<organism evidence="8">
    <name type="scientific">Alkalihalophilus sp. As8PL</name>
    <dbReference type="NCBI Taxonomy" id="3237103"/>
    <lineage>
        <taxon>Bacteria</taxon>
        <taxon>Bacillati</taxon>
        <taxon>Bacillota</taxon>
        <taxon>Bacilli</taxon>
        <taxon>Bacillales</taxon>
        <taxon>Bacillaceae</taxon>
        <taxon>Alkalihalophilus</taxon>
    </lineage>
</organism>
<keyword evidence="8" id="KW-0614">Plasmid</keyword>
<sequence>MKQKRRLLIRSTILLIIVTALGYTFYQNFFSDQTGMVKVGEEAPDFVLTDLNGQTIQLSNYLGKGVFLNFWGTYCPPCEKEMPYMENQYERFKELGVEIIAVDVGEPELVVRRFVERHNLSFPIPMDSERRVIDLYGIRPLPTTFLIDENGIVTQRITGGMTEEDIIDYLSSIVPKDSVHKLK</sequence>
<evidence type="ECO:0000313" key="8">
    <source>
        <dbReference type="EMBL" id="XDI35252.1"/>
    </source>
</evidence>
<evidence type="ECO:0000256" key="1">
    <source>
        <dbReference type="ARBA" id="ARBA00004196"/>
    </source>
</evidence>
<dbReference type="GO" id="GO:0016209">
    <property type="term" value="F:antioxidant activity"/>
    <property type="evidence" value="ECO:0007669"/>
    <property type="project" value="InterPro"/>
</dbReference>
<dbReference type="InterPro" id="IPR013766">
    <property type="entry name" value="Thioredoxin_domain"/>
</dbReference>
<keyword evidence="6" id="KW-0472">Membrane</keyword>
<dbReference type="RefSeq" id="WP_368502863.1">
    <property type="nucleotide sequence ID" value="NZ_CP162550.1"/>
</dbReference>
<dbReference type="PROSITE" id="PS51352">
    <property type="entry name" value="THIOREDOXIN_2"/>
    <property type="match status" value="1"/>
</dbReference>